<sequence>MDRIQVWLEPTLDKFTNAASPLLLRSAIYLFLISFICLFYILDAPLLLAHYDLGWHLAAGDLIRERNSVPLTDPWSFTHGDKQWYNLSWLWDALASVTYQYTGFSGLLLSTVACGAAIVGILASICLGYGGSAVAVCISVFLTCLLYPAYYATPNIYLAVSPNTCTMLLCVVFYRECLRKTRWFVLPLLMGLWANLHGGFLLGFLVIGVFFGVAAMRGTWAECRRFGLVGIGCLAATFVNPLGWNIYAGVAATMGHFVQGNISEWRSYYHNMEMPGSIPGILYMAAFVALELHYRNSKPIPLEPRLMAWLFLILGLDQFRYIAFFFIFSTAPMALHISRLLPERLNDFSVRGPLLAAGLAGLCTLPMAFLHVAPALDLPDMLSTEGAAYLQKHFSHARVLNHWNVGGYLIFRTHGTVPVFVDGRAATAYPDDLLHDYFKLARREVDEAAWDMVLNKYQIDAVLWVKAHEQLRRFLVDRRGWQEQYSGAFLTVYVRRPFNPVDEAK</sequence>
<feature type="transmembrane region" description="Helical" evidence="1">
    <location>
        <begin position="194"/>
        <end position="214"/>
    </location>
</feature>
<feature type="transmembrane region" description="Helical" evidence="1">
    <location>
        <begin position="226"/>
        <end position="247"/>
    </location>
</feature>
<dbReference type="OrthoDB" id="9786218at2"/>
<name>A0A109JX14_9BRAD</name>
<protein>
    <recommendedName>
        <fullName evidence="4">Glycosyltransferase RgtA/B/C/D-like domain-containing protein</fullName>
    </recommendedName>
</protein>
<dbReference type="AlphaFoldDB" id="A0A109JX14"/>
<keyword evidence="1" id="KW-1133">Transmembrane helix</keyword>
<evidence type="ECO:0000256" key="1">
    <source>
        <dbReference type="SAM" id="Phobius"/>
    </source>
</evidence>
<dbReference type="RefSeq" id="WP_066506358.1">
    <property type="nucleotide sequence ID" value="NZ_LNCU01000047.1"/>
</dbReference>
<feature type="transmembrane region" description="Helical" evidence="1">
    <location>
        <begin position="306"/>
        <end position="334"/>
    </location>
</feature>
<dbReference type="EMBL" id="LNCU01000047">
    <property type="protein sequence ID" value="KWV56649.1"/>
    <property type="molecule type" value="Genomic_DNA"/>
</dbReference>
<comment type="caution">
    <text evidence="2">The sequence shown here is derived from an EMBL/GenBank/DDBJ whole genome shotgun (WGS) entry which is preliminary data.</text>
</comment>
<evidence type="ECO:0000313" key="3">
    <source>
        <dbReference type="Proteomes" id="UP000057737"/>
    </source>
</evidence>
<proteinExistence type="predicted"/>
<keyword evidence="1" id="KW-0812">Transmembrane</keyword>
<keyword evidence="3" id="KW-1185">Reference proteome</keyword>
<evidence type="ECO:0000313" key="2">
    <source>
        <dbReference type="EMBL" id="KWV56649.1"/>
    </source>
</evidence>
<keyword evidence="1" id="KW-0472">Membrane</keyword>
<feature type="transmembrane region" description="Helical" evidence="1">
    <location>
        <begin position="104"/>
        <end position="123"/>
    </location>
</feature>
<feature type="transmembrane region" description="Helical" evidence="1">
    <location>
        <begin position="354"/>
        <end position="373"/>
    </location>
</feature>
<gene>
    <name evidence="2" type="ORF">AS156_04005</name>
</gene>
<evidence type="ECO:0008006" key="4">
    <source>
        <dbReference type="Google" id="ProtNLM"/>
    </source>
</evidence>
<feature type="transmembrane region" description="Helical" evidence="1">
    <location>
        <begin position="22"/>
        <end position="42"/>
    </location>
</feature>
<feature type="transmembrane region" description="Helical" evidence="1">
    <location>
        <begin position="129"/>
        <end position="149"/>
    </location>
</feature>
<dbReference type="Proteomes" id="UP000057737">
    <property type="component" value="Unassembled WGS sequence"/>
</dbReference>
<organism evidence="2 3">
    <name type="scientific">Bradyrhizobium macuxiense</name>
    <dbReference type="NCBI Taxonomy" id="1755647"/>
    <lineage>
        <taxon>Bacteria</taxon>
        <taxon>Pseudomonadati</taxon>
        <taxon>Pseudomonadota</taxon>
        <taxon>Alphaproteobacteria</taxon>
        <taxon>Hyphomicrobiales</taxon>
        <taxon>Nitrobacteraceae</taxon>
        <taxon>Bradyrhizobium</taxon>
    </lineage>
</organism>
<accession>A0A109JX14</accession>
<reference evidence="2 3" key="1">
    <citation type="submission" date="2015-11" db="EMBL/GenBank/DDBJ databases">
        <title>Draft Genome Sequence of the Strain BR 10303 (Bradyrhizobium sp.) isolated from nodules of Centrolobium paraense.</title>
        <authorList>
            <person name="Zelli J.E."/>
            <person name="Simoes-Araujo J.L."/>
            <person name="Barauna A.C."/>
            <person name="Silva K."/>
        </authorList>
    </citation>
    <scope>NUCLEOTIDE SEQUENCE [LARGE SCALE GENOMIC DNA]</scope>
    <source>
        <strain evidence="2 3">BR 10303</strain>
    </source>
</reference>